<feature type="region of interest" description="Disordered" evidence="1">
    <location>
        <begin position="1619"/>
        <end position="1639"/>
    </location>
</feature>
<keyword evidence="2" id="KW-1133">Transmembrane helix</keyword>
<feature type="compositionally biased region" description="Basic and acidic residues" evidence="1">
    <location>
        <begin position="1706"/>
        <end position="1783"/>
    </location>
</feature>
<evidence type="ECO:0000256" key="2">
    <source>
        <dbReference type="SAM" id="Phobius"/>
    </source>
</evidence>
<feature type="chain" id="PRO_5017203441" description="PKD domain-containing protein" evidence="3">
    <location>
        <begin position="27"/>
        <end position="1783"/>
    </location>
</feature>
<dbReference type="Pfam" id="PF00801">
    <property type="entry name" value="PKD"/>
    <property type="match status" value="1"/>
</dbReference>
<organism evidence="5">
    <name type="scientific">uncultured bacterium</name>
    <name type="common">gcode 4</name>
    <dbReference type="NCBI Taxonomy" id="1234023"/>
    <lineage>
        <taxon>Bacteria</taxon>
        <taxon>environmental samples</taxon>
    </lineage>
</organism>
<dbReference type="InterPro" id="IPR022409">
    <property type="entry name" value="PKD/Chitinase_dom"/>
</dbReference>
<keyword evidence="3" id="KW-0732">Signal</keyword>
<feature type="signal peptide" evidence="3">
    <location>
        <begin position="1"/>
        <end position="26"/>
    </location>
</feature>
<evidence type="ECO:0000256" key="1">
    <source>
        <dbReference type="SAM" id="MobiDB-lite"/>
    </source>
</evidence>
<feature type="region of interest" description="Disordered" evidence="1">
    <location>
        <begin position="1575"/>
        <end position="1602"/>
    </location>
</feature>
<feature type="compositionally biased region" description="Basic and acidic residues" evidence="1">
    <location>
        <begin position="1587"/>
        <end position="1602"/>
    </location>
</feature>
<reference evidence="5" key="1">
    <citation type="journal article" date="2012" name="Science">
        <title>Fermentation, hydrogen, and sulfur metabolism in multiple uncultivated bacterial phyla.</title>
        <authorList>
            <person name="Wrighton K.C."/>
            <person name="Thomas B.C."/>
            <person name="Sharon I."/>
            <person name="Miller C.S."/>
            <person name="Castelle C.J."/>
            <person name="VerBerkmoes N.C."/>
            <person name="Wilkins M.J."/>
            <person name="Hettich R.L."/>
            <person name="Lipton M.S."/>
            <person name="Williams K.H."/>
            <person name="Long P.E."/>
            <person name="Banfield J.F."/>
        </authorList>
    </citation>
    <scope>NUCLEOTIDE SEQUENCE [LARGE SCALE GENOMIC DNA]</scope>
</reference>
<dbReference type="Gene3D" id="2.60.40.10">
    <property type="entry name" value="Immunoglobulins"/>
    <property type="match status" value="2"/>
</dbReference>
<gene>
    <name evidence="5" type="ORF">ACD_49C00078G0003</name>
</gene>
<dbReference type="PROSITE" id="PS50093">
    <property type="entry name" value="PKD"/>
    <property type="match status" value="1"/>
</dbReference>
<feature type="region of interest" description="Disordered" evidence="1">
    <location>
        <begin position="1525"/>
        <end position="1552"/>
    </location>
</feature>
<dbReference type="InterPro" id="IPR035986">
    <property type="entry name" value="PKD_dom_sf"/>
</dbReference>
<dbReference type="CDD" id="cd00146">
    <property type="entry name" value="PKD"/>
    <property type="match status" value="1"/>
</dbReference>
<keyword evidence="2" id="KW-0472">Membrane</keyword>
<keyword evidence="2" id="KW-0812">Transmembrane</keyword>
<feature type="transmembrane region" description="Helical" evidence="2">
    <location>
        <begin position="1425"/>
        <end position="1455"/>
    </location>
</feature>
<evidence type="ECO:0000313" key="5">
    <source>
        <dbReference type="EMBL" id="EKD65864.1"/>
    </source>
</evidence>
<feature type="transmembrane region" description="Helical" evidence="2">
    <location>
        <begin position="117"/>
        <end position="144"/>
    </location>
</feature>
<feature type="compositionally biased region" description="Basic and acidic residues" evidence="1">
    <location>
        <begin position="1543"/>
        <end position="1552"/>
    </location>
</feature>
<name>K2BUE0_9BACT</name>
<feature type="domain" description="PKD" evidence="4">
    <location>
        <begin position="673"/>
        <end position="730"/>
    </location>
</feature>
<dbReference type="SUPFAM" id="SSF49299">
    <property type="entry name" value="PKD domain"/>
    <property type="match status" value="3"/>
</dbReference>
<proteinExistence type="predicted"/>
<protein>
    <recommendedName>
        <fullName evidence="4">PKD domain-containing protein</fullName>
    </recommendedName>
</protein>
<sequence length="1783" mass="208349">MKMNKKIFAKLLLSLLICLNVGIASAWIFDIGWGSDTQVIYCKSWDNCSIESWVNTVKNGLNNVETEKKFSQKVQDIVKYVIYFVGVIGVLYIIYAGFNILIAGWSDEKVKKSKTTILHVLIWIILMFMAYPIISFIINMVNWWTTPTWFNFPSIVQEATAYTDNDKNTFDEYKKWIELLTSQLERDYRVNSKLSSTNLTELKRLVTEAINTFPENNDYISNNNLGKNLLIAVDVVAKNPESETRITELAKSINDFLTKAKIGRIMAKISANPNSGNAPLTVSLRSEGVVDPSGVPIPSWNYVWWIKNWDGTRTVLGTGPSIVKTFKEEKTYIVNLTIVSASRNQKWKIDTLPFSSSVNINVLPKIWTIYLYINWVNVSDLDRFKITPALGRAGIIIDATASQATGWSSFTKTFWDFGNWVSYSNNLYPRIEKQYFSNEWIYRIKLKLLTNEGKEIAKEMDLEVRDPIASIRVDKLDWFVWDDFKLSTFSVFNTTKLDYEWKIVDLSNDQVVFSSALENISFKFRKTGKFSVRLKSRSASWREDTDTRVITIETRDPVGSFETRQTSSETPNYYLFDGTLSYDPDTFDNSKLKYSWFFDWQKVDLENSQRGWARGYYTFDSLWTHKIVLEVSNQEWKTVSVKKDLQVDSLLSVKLNFVPKIVKIWNPVMFIANSKEAISYEWNFWDDNTNVTNSPKISHTYKKSWTYNVSLTVKWDNNSSNTISRNVYVTYWDSPFALISVKSDNEDYFPTAGGCSGNEAYLIDRSKVITLSGENSINTDGNTAWLDYSWRYMNKNSNQKSFTYKFDELGCFPVSLTVKSQKTWKIHKNTIYIKVENIPPKIPGLTISAANIESDPVVVKVSANNPIDEDWVIVSYLWYYYTDSDPEPQDFRITKSSFTTFVLPKITWKYYFVLIAEDSNWAKVNTDEISEQRYSISLSGDNINTPLITLEVDKTNISTNDEINFKVSAKDILWKDISGKVEYKWDFDWNWFYEQASSSPQISHVYTMPWTFNFKVKATYKWISNTKYQIITVKNVLKPNFEYYAIWGKLVLFNTSKWTYNGALWTLWNGITSSNLDYFVYDFGDDAFPTSVNLKVFDNNESKEIKSDVRRDVVNKLRIKKWKDNLVYFTYPAVEKSTIKIDNIQDKLFIYLGESKWSIAKYCVDTDISIDSDLNGTKDDDCDNKNSESYNKWTPFITSNLEFLKNEKTIRLSIIDEAWKKESKDILLKLSTSNKDETVEMKDNKDIWEQDKIIIEDIKNLIKKAPEGERVKLMQFLSLIQENWFDDREKTKAIIDFESYINATASMDQKLKDEFYNLAENLLVKQDQVKDDIKLAAKVLKSLIPKTIASYDKIMKNIDEILSHPTNTTMNKTLWKEILDFIKNDTTISDKDKLIIKSQLEVIIYWGQANVPQQVVEENKSESGWIMWFLMWFVKLFGYLILWVISLILWLFVYFKVANKNENLSFQDFLIERFLNEKKWETNLIINKVEDRKDDILSSIMSPIEEEKIPEPLPSLHEEAQEIPNEEIPHPNPLPEGEGVESLEEKTPEDNKIPDWLKTMTSQEEIPEVVEVPAIIEEEKIEEEKTEEIIEETKQDEMKQEEETYDWLKWINKEELEQEVNEELSGDTKQEIPEIPEEIPEVVEVPTIIEEKKIEEKKIEEASDELPDWLKWSLVSKKEVVEEEEIKETKEEGEIESRFLPAQEWQNEKKKEKKVSWEHKKPVKERVKEKEKKSEKKEEKIIKIENKKEENKPKKEMPVKDLKSKKEDINIKNDDDLPDWLKS</sequence>
<dbReference type="InterPro" id="IPR013783">
    <property type="entry name" value="Ig-like_fold"/>
</dbReference>
<feature type="transmembrane region" description="Helical" evidence="2">
    <location>
        <begin position="80"/>
        <end position="105"/>
    </location>
</feature>
<accession>K2BUE0</accession>
<evidence type="ECO:0000256" key="3">
    <source>
        <dbReference type="SAM" id="SignalP"/>
    </source>
</evidence>
<evidence type="ECO:0000259" key="4">
    <source>
        <dbReference type="PROSITE" id="PS50093"/>
    </source>
</evidence>
<dbReference type="InterPro" id="IPR000601">
    <property type="entry name" value="PKD_dom"/>
</dbReference>
<feature type="region of interest" description="Disordered" evidence="1">
    <location>
        <begin position="1705"/>
        <end position="1783"/>
    </location>
</feature>
<dbReference type="SMART" id="SM00089">
    <property type="entry name" value="PKD"/>
    <property type="match status" value="2"/>
</dbReference>
<dbReference type="EMBL" id="AMFJ01021664">
    <property type="protein sequence ID" value="EKD65864.1"/>
    <property type="molecule type" value="Genomic_DNA"/>
</dbReference>
<comment type="caution">
    <text evidence="5">The sequence shown here is derived from an EMBL/GenBank/DDBJ whole genome shotgun (WGS) entry which is preliminary data.</text>
</comment>